<keyword evidence="5 14" id="KW-0812">Transmembrane</keyword>
<evidence type="ECO:0000256" key="13">
    <source>
        <dbReference type="SAM" id="MobiDB-lite"/>
    </source>
</evidence>
<feature type="coiled-coil region" evidence="12">
    <location>
        <begin position="135"/>
        <end position="164"/>
    </location>
</feature>
<evidence type="ECO:0000256" key="12">
    <source>
        <dbReference type="SAM" id="Coils"/>
    </source>
</evidence>
<keyword evidence="17" id="KW-1185">Reference proteome</keyword>
<evidence type="ECO:0000313" key="17">
    <source>
        <dbReference type="Proteomes" id="UP000623129"/>
    </source>
</evidence>
<keyword evidence="12" id="KW-0175">Coiled coil</keyword>
<reference evidence="16" key="1">
    <citation type="submission" date="2020-01" db="EMBL/GenBank/DDBJ databases">
        <title>Genome sequence of Kobresia littledalei, the first chromosome-level genome in the family Cyperaceae.</title>
        <authorList>
            <person name="Qu G."/>
        </authorList>
    </citation>
    <scope>NUCLEOTIDE SEQUENCE</scope>
    <source>
        <strain evidence="16">C.B.Clarke</strain>
        <tissue evidence="16">Leaf</tissue>
    </source>
</reference>
<comment type="caution">
    <text evidence="16">The sequence shown here is derived from an EMBL/GenBank/DDBJ whole genome shotgun (WGS) entry which is preliminary data.</text>
</comment>
<feature type="domain" description="Letm1 RBD" evidence="15">
    <location>
        <begin position="293"/>
        <end position="465"/>
    </location>
</feature>
<keyword evidence="4" id="KW-0813">Transport</keyword>
<evidence type="ECO:0000259" key="15">
    <source>
        <dbReference type="PROSITE" id="PS51758"/>
    </source>
</evidence>
<dbReference type="InterPro" id="IPR044202">
    <property type="entry name" value="LETM1/MDM38-like"/>
</dbReference>
<evidence type="ECO:0000256" key="6">
    <source>
        <dbReference type="ARBA" id="ARBA00022792"/>
    </source>
</evidence>
<feature type="transmembrane region" description="Helical" evidence="14">
    <location>
        <begin position="247"/>
        <end position="270"/>
    </location>
</feature>
<dbReference type="OrthoDB" id="275278at2759"/>
<dbReference type="Pfam" id="PF07766">
    <property type="entry name" value="LETM1_RBD"/>
    <property type="match status" value="1"/>
</dbReference>
<dbReference type="InterPro" id="IPR011992">
    <property type="entry name" value="EF-hand-dom_pair"/>
</dbReference>
<evidence type="ECO:0000313" key="16">
    <source>
        <dbReference type="EMBL" id="KAF3337855.1"/>
    </source>
</evidence>
<dbReference type="GO" id="GO:0043022">
    <property type="term" value="F:ribosome binding"/>
    <property type="evidence" value="ECO:0007669"/>
    <property type="project" value="InterPro"/>
</dbReference>
<keyword evidence="8 11" id="KW-0496">Mitochondrion</keyword>
<dbReference type="GO" id="GO:0005743">
    <property type="term" value="C:mitochondrial inner membrane"/>
    <property type="evidence" value="ECO:0007669"/>
    <property type="project" value="UniProtKB-SubCell"/>
</dbReference>
<keyword evidence="4" id="KW-0050">Antiport</keyword>
<dbReference type="GO" id="GO:0015297">
    <property type="term" value="F:antiporter activity"/>
    <property type="evidence" value="ECO:0007669"/>
    <property type="project" value="UniProtKB-KW"/>
</dbReference>
<comment type="similarity">
    <text evidence="2">Belongs to the LETM1 family.</text>
</comment>
<evidence type="ECO:0000256" key="8">
    <source>
        <dbReference type="ARBA" id="ARBA00023128"/>
    </source>
</evidence>
<evidence type="ECO:0000256" key="14">
    <source>
        <dbReference type="SAM" id="Phobius"/>
    </source>
</evidence>
<dbReference type="PROSITE" id="PS51758">
    <property type="entry name" value="LETM1_RBD"/>
    <property type="match status" value="1"/>
</dbReference>
<gene>
    <name evidence="16" type="ORF">FCM35_KLT18442</name>
</gene>
<feature type="compositionally biased region" description="Polar residues" evidence="13">
    <location>
        <begin position="101"/>
        <end position="111"/>
    </location>
</feature>
<evidence type="ECO:0000256" key="4">
    <source>
        <dbReference type="ARBA" id="ARBA00022449"/>
    </source>
</evidence>
<evidence type="ECO:0000256" key="2">
    <source>
        <dbReference type="ARBA" id="ARBA00009584"/>
    </source>
</evidence>
<protein>
    <recommendedName>
        <fullName evidence="3">Mitochondrial proton/calcium exchanger protein</fullName>
    </recommendedName>
    <alternativeName>
        <fullName evidence="10">Leucine zipper-EF-hand-containing transmembrane protein 1</fullName>
    </alternativeName>
</protein>
<evidence type="ECO:0000256" key="11">
    <source>
        <dbReference type="PROSITE-ProRule" id="PRU01094"/>
    </source>
</evidence>
<feature type="compositionally biased region" description="Basic and acidic residues" evidence="13">
    <location>
        <begin position="115"/>
        <end position="127"/>
    </location>
</feature>
<evidence type="ECO:0000256" key="10">
    <source>
        <dbReference type="ARBA" id="ARBA00031360"/>
    </source>
</evidence>
<dbReference type="InterPro" id="IPR033122">
    <property type="entry name" value="LETM1-like_RBD"/>
</dbReference>
<evidence type="ECO:0000256" key="3">
    <source>
        <dbReference type="ARBA" id="ARBA00020557"/>
    </source>
</evidence>
<name>A0A833R3L2_9POAL</name>
<accession>A0A833R3L2</accession>
<dbReference type="EMBL" id="SWLB01000006">
    <property type="protein sequence ID" value="KAF3337855.1"/>
    <property type="molecule type" value="Genomic_DNA"/>
</dbReference>
<dbReference type="PANTHER" id="PTHR14009:SF1">
    <property type="entry name" value="MITOCHONDRIAL PROTON_CALCIUM EXCHANGER PROTEIN"/>
    <property type="match status" value="1"/>
</dbReference>
<keyword evidence="6" id="KW-0999">Mitochondrion inner membrane</keyword>
<dbReference type="GO" id="GO:0030003">
    <property type="term" value="P:intracellular monoatomic cation homeostasis"/>
    <property type="evidence" value="ECO:0007669"/>
    <property type="project" value="TreeGrafter"/>
</dbReference>
<evidence type="ECO:0000256" key="1">
    <source>
        <dbReference type="ARBA" id="ARBA00004434"/>
    </source>
</evidence>
<evidence type="ECO:0000256" key="7">
    <source>
        <dbReference type="ARBA" id="ARBA00022989"/>
    </source>
</evidence>
<proteinExistence type="inferred from homology"/>
<keyword evidence="9 14" id="KW-0472">Membrane</keyword>
<comment type="subcellular location">
    <subcellularLocation>
        <location evidence="1">Mitochondrion inner membrane</location>
        <topology evidence="1">Single-pass membrane protein</topology>
    </subcellularLocation>
</comment>
<dbReference type="AlphaFoldDB" id="A0A833R3L2"/>
<dbReference type="Proteomes" id="UP000623129">
    <property type="component" value="Unassembled WGS sequence"/>
</dbReference>
<evidence type="ECO:0000256" key="5">
    <source>
        <dbReference type="ARBA" id="ARBA00022692"/>
    </source>
</evidence>
<feature type="region of interest" description="Disordered" evidence="13">
    <location>
        <begin position="101"/>
        <end position="131"/>
    </location>
</feature>
<sequence>MASRALIRRRNHLLDHFISPVRTISHIHSIFHDVSSPSKASNSDSSKQKETYFSTIAKENILGFHQNRIFTNPYGKISTQDFIPIGARFFLQPVRTASSSTAAAPQLQSDIESNEEQKQKQAKKEASPEECDQAVEGLSTAKAKAKAKAQEQEAQKQVQSVVKKFWSMIFGIGPALKAVASMSRADWAAKLTHWKNEFVSTLQHYWLGLKLLWADIRISSRLLLKLAGGKSLSRRERQQLTRTTADIFRLVPVAVFIIVPFMEFLLPVFLKLFPNMLPSTFQDKMKEQEALKRRLKAKIEYAKFLQDTAKEMAKEVQSSRSGEFKQTAEDLDEFLNKVRTGGRVANDEILSFAKLFNDELTLDNMSRPRLVNMCKYMGIQPFGTDNYLRFMLRRKLQKDRDGKVTPEEVAAAAAYLKSTIGKEGVQELIGKLSRDKEGKILVEDIVRLASQTEEETNEDEEPKRQ</sequence>
<dbReference type="SUPFAM" id="SSF47473">
    <property type="entry name" value="EF-hand"/>
    <property type="match status" value="1"/>
</dbReference>
<dbReference type="Gene3D" id="1.10.238.10">
    <property type="entry name" value="EF-hand"/>
    <property type="match status" value="1"/>
</dbReference>
<organism evidence="16 17">
    <name type="scientific">Carex littledalei</name>
    <dbReference type="NCBI Taxonomy" id="544730"/>
    <lineage>
        <taxon>Eukaryota</taxon>
        <taxon>Viridiplantae</taxon>
        <taxon>Streptophyta</taxon>
        <taxon>Embryophyta</taxon>
        <taxon>Tracheophyta</taxon>
        <taxon>Spermatophyta</taxon>
        <taxon>Magnoliopsida</taxon>
        <taxon>Liliopsida</taxon>
        <taxon>Poales</taxon>
        <taxon>Cyperaceae</taxon>
        <taxon>Cyperoideae</taxon>
        <taxon>Cariceae</taxon>
        <taxon>Carex</taxon>
        <taxon>Carex subgen. Euthyceras</taxon>
    </lineage>
</organism>
<keyword evidence="7 14" id="KW-1133">Transmembrane helix</keyword>
<evidence type="ECO:0000256" key="9">
    <source>
        <dbReference type="ARBA" id="ARBA00023136"/>
    </source>
</evidence>
<dbReference type="PANTHER" id="PTHR14009">
    <property type="entry name" value="LEUCINE ZIPPER-EF-HAND CONTAINING TRANSMEMBRANE PROTEIN"/>
    <property type="match status" value="1"/>
</dbReference>